<feature type="chain" id="PRO_5042986382" description="Unique cartilage matrix-associated protein" evidence="11">
    <location>
        <begin position="23"/>
        <end position="133"/>
    </location>
</feature>
<feature type="region of interest" description="Disordered" evidence="10">
    <location>
        <begin position="79"/>
        <end position="133"/>
    </location>
</feature>
<keyword evidence="7" id="KW-0765">Sulfation</keyword>
<dbReference type="InterPro" id="IPR031386">
    <property type="entry name" value="UCMA"/>
</dbReference>
<feature type="compositionally biased region" description="Acidic residues" evidence="10">
    <location>
        <begin position="90"/>
        <end position="104"/>
    </location>
</feature>
<evidence type="ECO:0000256" key="2">
    <source>
        <dbReference type="ARBA" id="ARBA00004498"/>
    </source>
</evidence>
<keyword evidence="9" id="KW-0175">Coiled coil</keyword>
<evidence type="ECO:0000256" key="5">
    <source>
        <dbReference type="ARBA" id="ARBA00022525"/>
    </source>
</evidence>
<keyword evidence="13" id="KW-1185">Reference proteome</keyword>
<evidence type="ECO:0000256" key="1">
    <source>
        <dbReference type="ARBA" id="ARBA00002111"/>
    </source>
</evidence>
<evidence type="ECO:0000256" key="4">
    <source>
        <dbReference type="ARBA" id="ARBA00013765"/>
    </source>
</evidence>
<dbReference type="PANTHER" id="PTHR28647">
    <property type="entry name" value="UNIQUE CARTILAGE MATRIX-ASSOCIATED PROTEIN"/>
    <property type="match status" value="1"/>
</dbReference>
<accession>A0AAN9GW81</accession>
<proteinExistence type="inferred from homology"/>
<protein>
    <recommendedName>
        <fullName evidence="4">Unique cartilage matrix-associated protein</fullName>
    </recommendedName>
</protein>
<dbReference type="EMBL" id="JAYKXH010000021">
    <property type="protein sequence ID" value="KAK7129699.1"/>
    <property type="molecule type" value="Genomic_DNA"/>
</dbReference>
<name>A0AAN9GW81_9TELE</name>
<comment type="function">
    <text evidence="1">May be involved in the negative control of osteogenic differentiation of osteochondrogenic precursor cells in peripheral zones of fetal cartilage and at the cartilage-bone interface.</text>
</comment>
<organism evidence="12 13">
    <name type="scientific">Phoxinus phoxinus</name>
    <name type="common">Eurasian minnow</name>
    <dbReference type="NCBI Taxonomy" id="58324"/>
    <lineage>
        <taxon>Eukaryota</taxon>
        <taxon>Metazoa</taxon>
        <taxon>Chordata</taxon>
        <taxon>Craniata</taxon>
        <taxon>Vertebrata</taxon>
        <taxon>Euteleostomi</taxon>
        <taxon>Actinopterygii</taxon>
        <taxon>Neopterygii</taxon>
        <taxon>Teleostei</taxon>
        <taxon>Ostariophysi</taxon>
        <taxon>Cypriniformes</taxon>
        <taxon>Leuciscidae</taxon>
        <taxon>Phoxininae</taxon>
        <taxon>Phoxinus</taxon>
    </lineage>
</organism>
<evidence type="ECO:0000256" key="7">
    <source>
        <dbReference type="ARBA" id="ARBA00022641"/>
    </source>
</evidence>
<evidence type="ECO:0000256" key="6">
    <source>
        <dbReference type="ARBA" id="ARBA00022530"/>
    </source>
</evidence>
<dbReference type="AlphaFoldDB" id="A0AAN9GW81"/>
<reference evidence="12 13" key="1">
    <citation type="submission" date="2024-02" db="EMBL/GenBank/DDBJ databases">
        <title>Chromosome-level genome assembly of the Eurasian Minnow (Phoxinus phoxinus).</title>
        <authorList>
            <person name="Oriowo T.O."/>
            <person name="Martin S."/>
            <person name="Stange M."/>
            <person name="Chrysostomakis Y."/>
            <person name="Brown T."/>
            <person name="Winkler S."/>
            <person name="Kukowka S."/>
            <person name="Myers E.W."/>
            <person name="Bohne A."/>
        </authorList>
    </citation>
    <scope>NUCLEOTIDE SEQUENCE [LARGE SCALE GENOMIC DNA]</scope>
    <source>
        <strain evidence="12">ZFMK-TIS-60720</strain>
        <tissue evidence="12">Whole Organism</tissue>
    </source>
</reference>
<evidence type="ECO:0000256" key="11">
    <source>
        <dbReference type="SAM" id="SignalP"/>
    </source>
</evidence>
<feature type="signal peptide" evidence="11">
    <location>
        <begin position="1"/>
        <end position="22"/>
    </location>
</feature>
<keyword evidence="8 11" id="KW-0732">Signal</keyword>
<comment type="similarity">
    <text evidence="3">Belongs to the UCMA family.</text>
</comment>
<keyword evidence="6" id="KW-0272">Extracellular matrix</keyword>
<evidence type="ECO:0000256" key="8">
    <source>
        <dbReference type="ARBA" id="ARBA00022729"/>
    </source>
</evidence>
<feature type="compositionally biased region" description="Basic and acidic residues" evidence="10">
    <location>
        <begin position="79"/>
        <end position="89"/>
    </location>
</feature>
<dbReference type="GO" id="GO:0048706">
    <property type="term" value="P:embryonic skeletal system development"/>
    <property type="evidence" value="ECO:0007669"/>
    <property type="project" value="TreeGrafter"/>
</dbReference>
<evidence type="ECO:0000256" key="10">
    <source>
        <dbReference type="SAM" id="MobiDB-lite"/>
    </source>
</evidence>
<comment type="caution">
    <text evidence="12">The sequence shown here is derived from an EMBL/GenBank/DDBJ whole genome shotgun (WGS) entry which is preliminary data.</text>
</comment>
<keyword evidence="5" id="KW-0964">Secreted</keyword>
<dbReference type="Proteomes" id="UP001364617">
    <property type="component" value="Unassembled WGS sequence"/>
</dbReference>
<dbReference type="GO" id="GO:0031012">
    <property type="term" value="C:extracellular matrix"/>
    <property type="evidence" value="ECO:0007669"/>
    <property type="project" value="TreeGrafter"/>
</dbReference>
<gene>
    <name evidence="12" type="ORF">R3I93_019367</name>
</gene>
<dbReference type="GO" id="GO:0045667">
    <property type="term" value="P:regulation of osteoblast differentiation"/>
    <property type="evidence" value="ECO:0007669"/>
    <property type="project" value="InterPro"/>
</dbReference>
<comment type="subcellular location">
    <subcellularLocation>
        <location evidence="2">Secreted</location>
        <location evidence="2">Extracellular space</location>
        <location evidence="2">Extracellular matrix</location>
    </subcellularLocation>
</comment>
<feature type="compositionally biased region" description="Basic and acidic residues" evidence="10">
    <location>
        <begin position="105"/>
        <end position="121"/>
    </location>
</feature>
<evidence type="ECO:0000256" key="3">
    <source>
        <dbReference type="ARBA" id="ARBA00011000"/>
    </source>
</evidence>
<sequence length="133" mass="16012">MAWNQTVLLTLLPTVLILIVLAGVESAAVKDGKNTEAQGPSKRVFMPASDASNFFKRRGRRSPRTYEEYYAEQRVKMAANERRREHYEEQSNEYENYLEEERDEQNERTREKNEQWREFHYDGQYPRYPHHRP</sequence>
<evidence type="ECO:0000313" key="12">
    <source>
        <dbReference type="EMBL" id="KAK7129699.1"/>
    </source>
</evidence>
<evidence type="ECO:0000256" key="9">
    <source>
        <dbReference type="ARBA" id="ARBA00023054"/>
    </source>
</evidence>
<evidence type="ECO:0000313" key="13">
    <source>
        <dbReference type="Proteomes" id="UP001364617"/>
    </source>
</evidence>
<dbReference type="PANTHER" id="PTHR28647:SF2">
    <property type="entry name" value="UNIQUE CARTILAGE MATRIX-ASSOCIATED PROTEIN"/>
    <property type="match status" value="1"/>
</dbReference>
<dbReference type="Pfam" id="PF17085">
    <property type="entry name" value="UCMA"/>
    <property type="match status" value="1"/>
</dbReference>